<dbReference type="EMBL" id="LT622826">
    <property type="protein sequence ID" value="SCW20667.1"/>
    <property type="molecule type" value="Genomic_DNA"/>
</dbReference>
<evidence type="ECO:0000259" key="5">
    <source>
        <dbReference type="PROSITE" id="PS51898"/>
    </source>
</evidence>
<dbReference type="PANTHER" id="PTHR30629:SF2">
    <property type="entry name" value="PROPHAGE INTEGRASE INTS-RELATED"/>
    <property type="match status" value="1"/>
</dbReference>
<evidence type="ECO:0000313" key="7">
    <source>
        <dbReference type="EMBL" id="SCW20923.1"/>
    </source>
</evidence>
<evidence type="ECO:0000256" key="3">
    <source>
        <dbReference type="ARBA" id="ARBA00023125"/>
    </source>
</evidence>
<dbReference type="InterPro" id="IPR050808">
    <property type="entry name" value="Phage_Integrase"/>
</dbReference>
<dbReference type="RefSeq" id="WP_226972856.1">
    <property type="nucleotide sequence ID" value="NZ_JAAJBE010000005.1"/>
</dbReference>
<dbReference type="PANTHER" id="PTHR30629">
    <property type="entry name" value="PROPHAGE INTEGRASE"/>
    <property type="match status" value="1"/>
</dbReference>
<dbReference type="GO" id="GO:0003677">
    <property type="term" value="F:DNA binding"/>
    <property type="evidence" value="ECO:0007669"/>
    <property type="project" value="UniProtKB-KW"/>
</dbReference>
<dbReference type="InterPro" id="IPR011010">
    <property type="entry name" value="DNA_brk_join_enz"/>
</dbReference>
<dbReference type="CDD" id="cd01189">
    <property type="entry name" value="INT_ICEBs1_C_like"/>
    <property type="match status" value="1"/>
</dbReference>
<dbReference type="Gene3D" id="1.10.443.10">
    <property type="entry name" value="Intergrase catalytic core"/>
    <property type="match status" value="1"/>
</dbReference>
<dbReference type="SUPFAM" id="SSF56349">
    <property type="entry name" value="DNA breaking-rejoining enzymes"/>
    <property type="match status" value="1"/>
</dbReference>
<reference evidence="6" key="1">
    <citation type="submission" date="2016-08" db="EMBL/GenBank/DDBJ databases">
        <authorList>
            <person name="Seilhamer J.J."/>
        </authorList>
    </citation>
    <scope>NUCLEOTIDE SEQUENCE</scope>
    <source>
        <strain evidence="6">B57</strain>
        <strain evidence="7">L64</strain>
    </source>
</reference>
<dbReference type="GO" id="GO:0006310">
    <property type="term" value="P:DNA recombination"/>
    <property type="evidence" value="ECO:0007669"/>
    <property type="project" value="UniProtKB-KW"/>
</dbReference>
<dbReference type="Pfam" id="PF00589">
    <property type="entry name" value="Phage_integrase"/>
    <property type="match status" value="1"/>
</dbReference>
<evidence type="ECO:0000256" key="4">
    <source>
        <dbReference type="ARBA" id="ARBA00023172"/>
    </source>
</evidence>
<organism evidence="6">
    <name type="scientific">Streptococcus salivarius</name>
    <dbReference type="NCBI Taxonomy" id="1304"/>
    <lineage>
        <taxon>Bacteria</taxon>
        <taxon>Bacillati</taxon>
        <taxon>Bacillota</taxon>
        <taxon>Bacilli</taxon>
        <taxon>Lactobacillales</taxon>
        <taxon>Streptococcaceae</taxon>
        <taxon>Streptococcus</taxon>
    </lineage>
</organism>
<sequence length="448" mass="52052">MGQVRIQSIIQKSTRTSTKKGYIDVKFRTRFINPLTEKRREIVSDWYSLPNKKDDDGRIKLSAQVKSLIFSELQDKANILYEQLTKESLRKRSNITLYEVWHEWHQTRIEQKLVAPKTLAGEDGRYRNHILPHIPKETILKNIPTSLIKEIIDQLYPIGNHKRIAQSIKSDLSAIFKYAIAHDYITPDQNPMPYITIGRKGLSDELERLKKSDIEDQYLESWELKEVLSIVRKYNEQYARIFEFQALTGMRIGEVLGLKEEAIDFNKNIASVIRTRATHGGASEDSYEGNVKNVQSYRNVQLSMRAVEILQEEIELNHHHIEFNPDYKDNGWIFTSKSIHKPDYNGTPLHYSVLNNFLNSSENGKLNRKGNPRRVGIDIDNKLSFKKHITTHIFRHTHISFLAEQGVPLEAIQDRVGHTRGSRVTQIYLHVTQKTKNTITPMIDQLTK</sequence>
<keyword evidence="4" id="KW-0233">DNA recombination</keyword>
<evidence type="ECO:0000313" key="6">
    <source>
        <dbReference type="EMBL" id="SCW20667.1"/>
    </source>
</evidence>
<feature type="domain" description="Tyr recombinase" evidence="5">
    <location>
        <begin position="214"/>
        <end position="441"/>
    </location>
</feature>
<reference evidence="6" key="2">
    <citation type="submission" date="2017-02" db="EMBL/GenBank/DDBJ databases">
        <title>Diversity of integrative and conjugative elements of Streptococcus salivarius and their intra- and interspecies transfer.</title>
        <authorList>
            <person name="Dahmane N."/>
            <person name="Libante V."/>
            <person name="Charron-Bourgoin F."/>
            <person name="Guedon E."/>
            <person name="Guedon G."/>
            <person name="Leblond-Bourget N."/>
            <person name="Payot S."/>
        </authorList>
    </citation>
    <scope>NUCLEOTIDE SEQUENCE</scope>
    <source>
        <strain evidence="6">B57</strain>
        <strain evidence="7">L64</strain>
    </source>
</reference>
<comment type="similarity">
    <text evidence="1">Belongs to the 'phage' integrase family.</text>
</comment>
<evidence type="ECO:0000256" key="1">
    <source>
        <dbReference type="ARBA" id="ARBA00008857"/>
    </source>
</evidence>
<dbReference type="InterPro" id="IPR010998">
    <property type="entry name" value="Integrase_recombinase_N"/>
</dbReference>
<gene>
    <name evidence="6" type="primary">int</name>
</gene>
<dbReference type="InterPro" id="IPR013762">
    <property type="entry name" value="Integrase-like_cat_sf"/>
</dbReference>
<evidence type="ECO:0000256" key="2">
    <source>
        <dbReference type="ARBA" id="ARBA00022908"/>
    </source>
</evidence>
<keyword evidence="3" id="KW-0238">DNA-binding</keyword>
<dbReference type="InterPro" id="IPR002104">
    <property type="entry name" value="Integrase_catalytic"/>
</dbReference>
<dbReference type="Gene3D" id="1.10.150.130">
    <property type="match status" value="1"/>
</dbReference>
<protein>
    <submittedName>
        <fullName evidence="6">Tyrosine integrase</fullName>
    </submittedName>
</protein>
<dbReference type="GO" id="GO:0015074">
    <property type="term" value="P:DNA integration"/>
    <property type="evidence" value="ECO:0007669"/>
    <property type="project" value="UniProtKB-KW"/>
</dbReference>
<name>A0A1R3T4Q7_STRSL</name>
<keyword evidence="2" id="KW-0229">DNA integration</keyword>
<dbReference type="AlphaFoldDB" id="A0A1R3T4Q7"/>
<accession>A0A1R3T4Q7</accession>
<dbReference type="PROSITE" id="PS51898">
    <property type="entry name" value="TYR_RECOMBINASE"/>
    <property type="match status" value="1"/>
</dbReference>
<dbReference type="EMBL" id="LT622834">
    <property type="protein sequence ID" value="SCW20923.1"/>
    <property type="molecule type" value="Genomic_DNA"/>
</dbReference>
<proteinExistence type="inferred from homology"/>